<dbReference type="STRING" id="48709.A0A1D2NL33"/>
<dbReference type="Gene3D" id="1.50.40.10">
    <property type="entry name" value="Mitochondrial carrier domain"/>
    <property type="match status" value="1"/>
</dbReference>
<dbReference type="InterPro" id="IPR050391">
    <property type="entry name" value="Mito_Metabolite_Transporter"/>
</dbReference>
<keyword evidence="13" id="KW-1185">Reference proteome</keyword>
<evidence type="ECO:0000256" key="1">
    <source>
        <dbReference type="ARBA" id="ARBA00004448"/>
    </source>
</evidence>
<feature type="repeat" description="Solcar" evidence="10">
    <location>
        <begin position="251"/>
        <end position="341"/>
    </location>
</feature>
<dbReference type="EMBL" id="LJIJ01000012">
    <property type="protein sequence ID" value="ODN05988.1"/>
    <property type="molecule type" value="Genomic_DNA"/>
</dbReference>
<evidence type="ECO:0000256" key="8">
    <source>
        <dbReference type="ARBA" id="ARBA00023128"/>
    </source>
</evidence>
<keyword evidence="3 11" id="KW-0813">Transport</keyword>
<proteinExistence type="inferred from homology"/>
<evidence type="ECO:0000256" key="6">
    <source>
        <dbReference type="ARBA" id="ARBA00022792"/>
    </source>
</evidence>
<gene>
    <name evidence="12" type="ORF">Ocin01_00721</name>
</gene>
<dbReference type="InterPro" id="IPR023395">
    <property type="entry name" value="MCP_dom_sf"/>
</dbReference>
<keyword evidence="6" id="KW-0999">Mitochondrion inner membrane</keyword>
<comment type="similarity">
    <text evidence="2 11">Belongs to the mitochondrial carrier (TC 2.A.29) family.</text>
</comment>
<accession>A0A1D2NL33</accession>
<dbReference type="OrthoDB" id="756301at2759"/>
<dbReference type="GO" id="GO:0005743">
    <property type="term" value="C:mitochondrial inner membrane"/>
    <property type="evidence" value="ECO:0007669"/>
    <property type="project" value="UniProtKB-SubCell"/>
</dbReference>
<evidence type="ECO:0000256" key="7">
    <source>
        <dbReference type="ARBA" id="ARBA00022989"/>
    </source>
</evidence>
<organism evidence="12 13">
    <name type="scientific">Orchesella cincta</name>
    <name type="common">Springtail</name>
    <name type="synonym">Podura cincta</name>
    <dbReference type="NCBI Taxonomy" id="48709"/>
    <lineage>
        <taxon>Eukaryota</taxon>
        <taxon>Metazoa</taxon>
        <taxon>Ecdysozoa</taxon>
        <taxon>Arthropoda</taxon>
        <taxon>Hexapoda</taxon>
        <taxon>Collembola</taxon>
        <taxon>Entomobryomorpha</taxon>
        <taxon>Entomobryoidea</taxon>
        <taxon>Orchesellidae</taxon>
        <taxon>Orchesellinae</taxon>
        <taxon>Orchesella</taxon>
    </lineage>
</organism>
<dbReference type="SUPFAM" id="SSF103506">
    <property type="entry name" value="Mitochondrial carrier"/>
    <property type="match status" value="1"/>
</dbReference>
<evidence type="ECO:0000313" key="12">
    <source>
        <dbReference type="EMBL" id="ODN05988.1"/>
    </source>
</evidence>
<dbReference type="AlphaFoldDB" id="A0A1D2NL33"/>
<dbReference type="OMA" id="FPFWKAV"/>
<feature type="repeat" description="Solcar" evidence="10">
    <location>
        <begin position="46"/>
        <end position="140"/>
    </location>
</feature>
<reference evidence="12 13" key="1">
    <citation type="journal article" date="2016" name="Genome Biol. Evol.">
        <title>Gene Family Evolution Reflects Adaptation to Soil Environmental Stressors in the Genome of the Collembolan Orchesella cincta.</title>
        <authorList>
            <person name="Faddeeva-Vakhrusheva A."/>
            <person name="Derks M.F."/>
            <person name="Anvar S.Y."/>
            <person name="Agamennone V."/>
            <person name="Suring W."/>
            <person name="Smit S."/>
            <person name="van Straalen N.M."/>
            <person name="Roelofs D."/>
        </authorList>
    </citation>
    <scope>NUCLEOTIDE SEQUENCE [LARGE SCALE GENOMIC DNA]</scope>
    <source>
        <tissue evidence="12">Mixed pool</tissue>
    </source>
</reference>
<evidence type="ECO:0000256" key="11">
    <source>
        <dbReference type="RuleBase" id="RU000488"/>
    </source>
</evidence>
<dbReference type="PROSITE" id="PS50920">
    <property type="entry name" value="SOLCAR"/>
    <property type="match status" value="3"/>
</dbReference>
<evidence type="ECO:0000313" key="13">
    <source>
        <dbReference type="Proteomes" id="UP000094527"/>
    </source>
</evidence>
<dbReference type="FunFam" id="1.50.40.10:FF:000062">
    <property type="entry name" value="mitochondrial uncoupling protein 3"/>
    <property type="match status" value="1"/>
</dbReference>
<comment type="subcellular location">
    <subcellularLocation>
        <location evidence="1">Mitochondrion inner membrane</location>
        <topology evidence="1">Multi-pass membrane protein</topology>
    </subcellularLocation>
</comment>
<evidence type="ECO:0000256" key="9">
    <source>
        <dbReference type="ARBA" id="ARBA00023136"/>
    </source>
</evidence>
<evidence type="ECO:0000256" key="10">
    <source>
        <dbReference type="PROSITE-ProRule" id="PRU00282"/>
    </source>
</evidence>
<comment type="caution">
    <text evidence="12">The sequence shown here is derived from an EMBL/GenBank/DDBJ whole genome shotgun (WGS) entry which is preliminary data.</text>
</comment>
<keyword evidence="7" id="KW-1133">Transmembrane helix</keyword>
<sequence>MLLYLCCVVLSTRKSSQLLNNMSFSKMVILLVQDKKIEDQAPSWSRNFALKYCIAFAAAACAETVTYPLDVTKTRMQIAGELKKVTIDGLQPRQGMLKTGLGIVQNEGLPNLWSGLSPALYRHVIYSGIRMALYEKLRDDIFGREPDGSFPVYKAAMCGFIVGGIAQFTANPMDLVKVQLQMEGRLRLEGKPPRVKGVFEALTKIWKEAGIKGLWRGWAPNVQRGALVNLGDLTTYDSAKRFLLQNTTMTDGTGLHVLSSLMAGFTATVMGTPADVVKTRVMNQPTKDGKGLYYKSSIDCLRKTIQNEGFLALYKGFLPIWMRLGPWSLTFWVSFEWFRSAMGVSSF</sequence>
<evidence type="ECO:0000256" key="4">
    <source>
        <dbReference type="ARBA" id="ARBA00022692"/>
    </source>
</evidence>
<dbReference type="InterPro" id="IPR018108">
    <property type="entry name" value="MCP_transmembrane"/>
</dbReference>
<keyword evidence="5" id="KW-0677">Repeat</keyword>
<dbReference type="Pfam" id="PF00153">
    <property type="entry name" value="Mito_carr"/>
    <property type="match status" value="3"/>
</dbReference>
<keyword evidence="8" id="KW-0496">Mitochondrion</keyword>
<keyword evidence="4 10" id="KW-0812">Transmembrane</keyword>
<dbReference type="PANTHER" id="PTHR45618">
    <property type="entry name" value="MITOCHONDRIAL DICARBOXYLATE CARRIER-RELATED"/>
    <property type="match status" value="1"/>
</dbReference>
<evidence type="ECO:0000256" key="3">
    <source>
        <dbReference type="ARBA" id="ARBA00022448"/>
    </source>
</evidence>
<feature type="repeat" description="Solcar" evidence="10">
    <location>
        <begin position="150"/>
        <end position="242"/>
    </location>
</feature>
<name>A0A1D2NL33_ORCCI</name>
<keyword evidence="9 10" id="KW-0472">Membrane</keyword>
<evidence type="ECO:0000256" key="5">
    <source>
        <dbReference type="ARBA" id="ARBA00022737"/>
    </source>
</evidence>
<protein>
    <submittedName>
        <fullName evidence="12">Mitochondrial uncoupling protein 4</fullName>
    </submittedName>
</protein>
<evidence type="ECO:0000256" key="2">
    <source>
        <dbReference type="ARBA" id="ARBA00006375"/>
    </source>
</evidence>
<dbReference type="Proteomes" id="UP000094527">
    <property type="component" value="Unassembled WGS sequence"/>
</dbReference>